<accession>A0AAV3QQU2</accession>
<dbReference type="SUPFAM" id="SSF53098">
    <property type="entry name" value="Ribonuclease H-like"/>
    <property type="match status" value="1"/>
</dbReference>
<evidence type="ECO:0000313" key="5">
    <source>
        <dbReference type="Proteomes" id="UP001454036"/>
    </source>
</evidence>
<comment type="caution">
    <text evidence="4">The sequence shown here is derived from an EMBL/GenBank/DDBJ whole genome shotgun (WGS) entry which is preliminary data.</text>
</comment>
<organism evidence="4 5">
    <name type="scientific">Lithospermum erythrorhizon</name>
    <name type="common">Purple gromwell</name>
    <name type="synonym">Lithospermum officinale var. erythrorhizon</name>
    <dbReference type="NCBI Taxonomy" id="34254"/>
    <lineage>
        <taxon>Eukaryota</taxon>
        <taxon>Viridiplantae</taxon>
        <taxon>Streptophyta</taxon>
        <taxon>Embryophyta</taxon>
        <taxon>Tracheophyta</taxon>
        <taxon>Spermatophyta</taxon>
        <taxon>Magnoliopsida</taxon>
        <taxon>eudicotyledons</taxon>
        <taxon>Gunneridae</taxon>
        <taxon>Pentapetalae</taxon>
        <taxon>asterids</taxon>
        <taxon>lamiids</taxon>
        <taxon>Boraginales</taxon>
        <taxon>Boraginaceae</taxon>
        <taxon>Boraginoideae</taxon>
        <taxon>Lithospermeae</taxon>
        <taxon>Lithospermum</taxon>
    </lineage>
</organism>
<dbReference type="AlphaFoldDB" id="A0AAV3QQU2"/>
<dbReference type="InterPro" id="IPR039537">
    <property type="entry name" value="Retrotran_Ty1/copia-like"/>
</dbReference>
<name>A0AAV3QQU2_LITER</name>
<dbReference type="InterPro" id="IPR012337">
    <property type="entry name" value="RNaseH-like_sf"/>
</dbReference>
<dbReference type="GO" id="GO:0003676">
    <property type="term" value="F:nucleic acid binding"/>
    <property type="evidence" value="ECO:0007669"/>
    <property type="project" value="InterPro"/>
</dbReference>
<dbReference type="InterPro" id="IPR054722">
    <property type="entry name" value="PolX-like_BBD"/>
</dbReference>
<feature type="domain" description="Retrovirus-related Pol polyprotein from transposon TNT 1-94-like beta-barrel" evidence="3">
    <location>
        <begin position="78"/>
        <end position="151"/>
    </location>
</feature>
<dbReference type="GO" id="GO:0008233">
    <property type="term" value="F:peptidase activity"/>
    <property type="evidence" value="ECO:0007669"/>
    <property type="project" value="UniProtKB-KW"/>
</dbReference>
<dbReference type="GO" id="GO:0006508">
    <property type="term" value="P:proteolysis"/>
    <property type="evidence" value="ECO:0007669"/>
    <property type="project" value="UniProtKB-KW"/>
</dbReference>
<keyword evidence="5" id="KW-1185">Reference proteome</keyword>
<sequence length="314" mass="35336">MEEASRPRSNNVQEPREGLPSLAEHWQRAPLLQVLPLKTVLHAARLSDMKWYKLKLMLGISDVGSEDCLTGKPLPSNWIIDTGASSHVTGDLSILFDTVDISGSPIVTPDGKILNAIKRGRVRLSANLVLTNVLYVPQFTCNLIFVAQLADTLDCVIHFTKIGCIIQDHISRTLIGLGERRNGLYYFCSILETWVLHVDGKVSSALWHRRLGHPSDKVVRSLSFISNSCQLSNKACIVCHQTKQSRDSFVSSEYQATRSFELIHCDVWGSYHTLSSCGARYFLTIVDNYSRVAWLFLLIDRTEVSKYFMQFLAC</sequence>
<keyword evidence="1" id="KW-0378">Hydrolase</keyword>
<proteinExistence type="predicted"/>
<keyword evidence="1" id="KW-0645">Protease</keyword>
<gene>
    <name evidence="4" type="ORF">LIER_20949</name>
</gene>
<feature type="domain" description="GAG-pre-integrase" evidence="2">
    <location>
        <begin position="195"/>
        <end position="244"/>
    </location>
</feature>
<evidence type="ECO:0000313" key="4">
    <source>
        <dbReference type="EMBL" id="GAA0165581.1"/>
    </source>
</evidence>
<dbReference type="Pfam" id="PF22936">
    <property type="entry name" value="Pol_BBD"/>
    <property type="match status" value="1"/>
</dbReference>
<dbReference type="Proteomes" id="UP001454036">
    <property type="component" value="Unassembled WGS sequence"/>
</dbReference>
<dbReference type="PANTHER" id="PTHR42648:SF31">
    <property type="entry name" value="RNA-DIRECTED DNA POLYMERASE"/>
    <property type="match status" value="1"/>
</dbReference>
<dbReference type="InterPro" id="IPR025724">
    <property type="entry name" value="GAG-pre-integrase_dom"/>
</dbReference>
<dbReference type="EMBL" id="BAABME010005421">
    <property type="protein sequence ID" value="GAA0165581.1"/>
    <property type="molecule type" value="Genomic_DNA"/>
</dbReference>
<dbReference type="PANTHER" id="PTHR42648">
    <property type="entry name" value="TRANSPOSASE, PUTATIVE-RELATED"/>
    <property type="match status" value="1"/>
</dbReference>
<reference evidence="4 5" key="1">
    <citation type="submission" date="2024-01" db="EMBL/GenBank/DDBJ databases">
        <title>The complete chloroplast genome sequence of Lithospermum erythrorhizon: insights into the phylogenetic relationship among Boraginaceae species and the maternal lineages of purple gromwells.</title>
        <authorList>
            <person name="Okada T."/>
            <person name="Watanabe K."/>
        </authorList>
    </citation>
    <scope>NUCLEOTIDE SEQUENCE [LARGE SCALE GENOMIC DNA]</scope>
</reference>
<evidence type="ECO:0000256" key="1">
    <source>
        <dbReference type="ARBA" id="ARBA00022670"/>
    </source>
</evidence>
<dbReference type="Gene3D" id="3.30.420.10">
    <property type="entry name" value="Ribonuclease H-like superfamily/Ribonuclease H"/>
    <property type="match status" value="1"/>
</dbReference>
<protein>
    <recommendedName>
        <fullName evidence="6">Retrovirus-related Pol polyprotein from transposon TNT 1-94</fullName>
    </recommendedName>
</protein>
<evidence type="ECO:0000259" key="2">
    <source>
        <dbReference type="Pfam" id="PF13976"/>
    </source>
</evidence>
<evidence type="ECO:0000259" key="3">
    <source>
        <dbReference type="Pfam" id="PF22936"/>
    </source>
</evidence>
<dbReference type="InterPro" id="IPR036397">
    <property type="entry name" value="RNaseH_sf"/>
</dbReference>
<evidence type="ECO:0008006" key="6">
    <source>
        <dbReference type="Google" id="ProtNLM"/>
    </source>
</evidence>
<dbReference type="Pfam" id="PF13976">
    <property type="entry name" value="gag_pre-integrs"/>
    <property type="match status" value="1"/>
</dbReference>